<sequence>MRTLSADWMANTNKSESELQSSQHGGEESKANIFYPRAVAPTAAQ</sequence>
<feature type="non-terminal residue" evidence="2">
    <location>
        <position position="45"/>
    </location>
</feature>
<keyword evidence="3" id="KW-1185">Reference proteome</keyword>
<dbReference type="AlphaFoldDB" id="A0A392R712"/>
<proteinExistence type="predicted"/>
<evidence type="ECO:0000313" key="3">
    <source>
        <dbReference type="Proteomes" id="UP000265520"/>
    </source>
</evidence>
<accession>A0A392R712</accession>
<organism evidence="2 3">
    <name type="scientific">Trifolium medium</name>
    <dbReference type="NCBI Taxonomy" id="97028"/>
    <lineage>
        <taxon>Eukaryota</taxon>
        <taxon>Viridiplantae</taxon>
        <taxon>Streptophyta</taxon>
        <taxon>Embryophyta</taxon>
        <taxon>Tracheophyta</taxon>
        <taxon>Spermatophyta</taxon>
        <taxon>Magnoliopsida</taxon>
        <taxon>eudicotyledons</taxon>
        <taxon>Gunneridae</taxon>
        <taxon>Pentapetalae</taxon>
        <taxon>rosids</taxon>
        <taxon>fabids</taxon>
        <taxon>Fabales</taxon>
        <taxon>Fabaceae</taxon>
        <taxon>Papilionoideae</taxon>
        <taxon>50 kb inversion clade</taxon>
        <taxon>NPAAA clade</taxon>
        <taxon>Hologalegina</taxon>
        <taxon>IRL clade</taxon>
        <taxon>Trifolieae</taxon>
        <taxon>Trifolium</taxon>
    </lineage>
</organism>
<evidence type="ECO:0000256" key="1">
    <source>
        <dbReference type="SAM" id="MobiDB-lite"/>
    </source>
</evidence>
<feature type="compositionally biased region" description="Polar residues" evidence="1">
    <location>
        <begin position="10"/>
        <end position="24"/>
    </location>
</feature>
<protein>
    <submittedName>
        <fullName evidence="2">Protein PIR-like</fullName>
    </submittedName>
</protein>
<dbReference type="EMBL" id="LXQA010192101">
    <property type="protein sequence ID" value="MCI32029.1"/>
    <property type="molecule type" value="Genomic_DNA"/>
</dbReference>
<comment type="caution">
    <text evidence="2">The sequence shown here is derived from an EMBL/GenBank/DDBJ whole genome shotgun (WGS) entry which is preliminary data.</text>
</comment>
<name>A0A392R712_9FABA</name>
<dbReference type="Proteomes" id="UP000265520">
    <property type="component" value="Unassembled WGS sequence"/>
</dbReference>
<reference evidence="2 3" key="1">
    <citation type="journal article" date="2018" name="Front. Plant Sci.">
        <title>Red Clover (Trifolium pratense) and Zigzag Clover (T. medium) - A Picture of Genomic Similarities and Differences.</title>
        <authorList>
            <person name="Dluhosova J."/>
            <person name="Istvanek J."/>
            <person name="Nedelnik J."/>
            <person name="Repkova J."/>
        </authorList>
    </citation>
    <scope>NUCLEOTIDE SEQUENCE [LARGE SCALE GENOMIC DNA]</scope>
    <source>
        <strain evidence="3">cv. 10/8</strain>
        <tissue evidence="2">Leaf</tissue>
    </source>
</reference>
<evidence type="ECO:0000313" key="2">
    <source>
        <dbReference type="EMBL" id="MCI32029.1"/>
    </source>
</evidence>
<feature type="region of interest" description="Disordered" evidence="1">
    <location>
        <begin position="1"/>
        <end position="45"/>
    </location>
</feature>